<dbReference type="Pfam" id="PF04773">
    <property type="entry name" value="FecR"/>
    <property type="match status" value="1"/>
</dbReference>
<gene>
    <name evidence="3" type="ORF">ACFSW8_02975</name>
</gene>
<dbReference type="PANTHER" id="PTHR30273">
    <property type="entry name" value="PERIPLASMIC SIGNAL SENSOR AND SIGMA FACTOR ACTIVATOR FECR-RELATED"/>
    <property type="match status" value="1"/>
</dbReference>
<dbReference type="InterPro" id="IPR006860">
    <property type="entry name" value="FecR"/>
</dbReference>
<keyword evidence="4" id="KW-1185">Reference proteome</keyword>
<dbReference type="Proteomes" id="UP001597389">
    <property type="component" value="Unassembled WGS sequence"/>
</dbReference>
<keyword evidence="1" id="KW-1133">Transmembrane helix</keyword>
<organism evidence="3 4">
    <name type="scientific">Rubritalea tangerina</name>
    <dbReference type="NCBI Taxonomy" id="430798"/>
    <lineage>
        <taxon>Bacteria</taxon>
        <taxon>Pseudomonadati</taxon>
        <taxon>Verrucomicrobiota</taxon>
        <taxon>Verrucomicrobiia</taxon>
        <taxon>Verrucomicrobiales</taxon>
        <taxon>Rubritaleaceae</taxon>
        <taxon>Rubritalea</taxon>
    </lineage>
</organism>
<dbReference type="InterPro" id="IPR012373">
    <property type="entry name" value="Ferrdict_sens_TM"/>
</dbReference>
<feature type="transmembrane region" description="Helical" evidence="1">
    <location>
        <begin position="83"/>
        <end position="103"/>
    </location>
</feature>
<dbReference type="EMBL" id="JBHUJB010000013">
    <property type="protein sequence ID" value="MFD2157857.1"/>
    <property type="molecule type" value="Genomic_DNA"/>
</dbReference>
<comment type="caution">
    <text evidence="3">The sequence shown here is derived from an EMBL/GenBank/DDBJ whole genome shotgun (WGS) entry which is preliminary data.</text>
</comment>
<feature type="domain" description="FecR protein" evidence="2">
    <location>
        <begin position="163"/>
        <end position="228"/>
    </location>
</feature>
<proteinExistence type="predicted"/>
<dbReference type="Gene3D" id="2.60.120.200">
    <property type="match status" value="1"/>
</dbReference>
<evidence type="ECO:0000313" key="3">
    <source>
        <dbReference type="EMBL" id="MFD2157857.1"/>
    </source>
</evidence>
<evidence type="ECO:0000313" key="4">
    <source>
        <dbReference type="Proteomes" id="UP001597389"/>
    </source>
</evidence>
<evidence type="ECO:0000259" key="2">
    <source>
        <dbReference type="Pfam" id="PF04773"/>
    </source>
</evidence>
<dbReference type="Gene3D" id="2.60.120.1440">
    <property type="match status" value="1"/>
</dbReference>
<dbReference type="SUPFAM" id="SSF49899">
    <property type="entry name" value="Concanavalin A-like lectins/glucanases"/>
    <property type="match status" value="1"/>
</dbReference>
<keyword evidence="1" id="KW-0812">Transmembrane</keyword>
<name>A0ABW4Z860_9BACT</name>
<protein>
    <submittedName>
        <fullName evidence="3">LamG-like jellyroll fold domain-containing protein</fullName>
    </submittedName>
</protein>
<sequence>MEEKALEMRIQQLLDGSLREEDWAELRAQLNEDDAARRVYVRYVRMHSALQQRAVGIDALTSPEPVIPLSQLNRHRRMRTLKYAAVAAVVILSVTLLVLQLTLLTGERQGASYAVSPGTVFEHTMAEGDGEMGRVEVGDRIEIKQGAMEVVFENGVRGLVMAPADVSLHEGNTLYVNEGKMWFEVPPSGVGFTVKSRELVARDLGTRFGVQVADASYDEVHVFEGLVEVQGIGALGEKKVIEAGQGLRVDSAGRLIEVAVDPSDYIEELPSALPHLHWSFDSGAMPEPQAIGMVGGEVATKLMGQDIYPVDGVFGEALYSNGLGGYVLTDWAGIDGDRPRSVAYWVKVKKDAPARPGILLGWGDKNSDDRSPWRDSLESYFVYHKVYGKEVKMGLSAGNYWAQTDFALNDSEWHHFACVYSGEQRPTGGPKFDIYIDGELQEVRYFQHQGERSEKWGRGGLQTKTEGVGSKPLQLFSELRSTEEGGNGLLVAIDELYVIDGAISGEAVQRLYENNRLETAAEEADE</sequence>
<dbReference type="PANTHER" id="PTHR30273:SF2">
    <property type="entry name" value="PROTEIN FECR"/>
    <property type="match status" value="1"/>
</dbReference>
<dbReference type="InterPro" id="IPR013320">
    <property type="entry name" value="ConA-like_dom_sf"/>
</dbReference>
<keyword evidence="1" id="KW-0472">Membrane</keyword>
<evidence type="ECO:0000256" key="1">
    <source>
        <dbReference type="SAM" id="Phobius"/>
    </source>
</evidence>
<reference evidence="4" key="1">
    <citation type="journal article" date="2019" name="Int. J. Syst. Evol. Microbiol.">
        <title>The Global Catalogue of Microorganisms (GCM) 10K type strain sequencing project: providing services to taxonomists for standard genome sequencing and annotation.</title>
        <authorList>
            <consortium name="The Broad Institute Genomics Platform"/>
            <consortium name="The Broad Institute Genome Sequencing Center for Infectious Disease"/>
            <person name="Wu L."/>
            <person name="Ma J."/>
        </authorList>
    </citation>
    <scope>NUCLEOTIDE SEQUENCE [LARGE SCALE GENOMIC DNA]</scope>
    <source>
        <strain evidence="4">CCUG 57942</strain>
    </source>
</reference>
<dbReference type="Pfam" id="PF13385">
    <property type="entry name" value="Laminin_G_3"/>
    <property type="match status" value="1"/>
</dbReference>
<dbReference type="RefSeq" id="WP_377091456.1">
    <property type="nucleotide sequence ID" value="NZ_JBHSJL010000014.1"/>
</dbReference>
<accession>A0ABW4Z860</accession>